<evidence type="ECO:0000313" key="2">
    <source>
        <dbReference type="Proteomes" id="UP000504624"/>
    </source>
</evidence>
<sequence>MFYFGRRPEGGVEGCPAPSVLPSVPPCARRAADGKVRGCRGRSKPPYPFPQGTPSRSLGGGGSQSFPPAHSQPRPRRAPLAPGQDQRGQTAPLRRDRPGTGGGDRGKGPPGKGDRRGTPRDRGKGPPGERDRGKGPPGERDRGKGPPGEGDGSDRDPDVRTPRWASTALAPRGPLSRRVGGTRSSPQPQRRFPPCPSRLPAAVRTCGGGGGGGSRLQRRCLARRLPLRCRGRAGLRRPALPFSVSGKLRALTQAVTGAGPAGPPGFLPPPGGALSQGRREAPPRTAPHLSAPPHTAPHRPAPPRTPAGTAGIAQPRTAVRRREGARAGGRPPKGFGSHGVSHTGTGWTPKCL</sequence>
<protein>
    <submittedName>
        <fullName evidence="3">Collagen alpha-1(I) chain-like</fullName>
    </submittedName>
</protein>
<feature type="compositionally biased region" description="Low complexity" evidence="1">
    <location>
        <begin position="306"/>
        <end position="317"/>
    </location>
</feature>
<feature type="compositionally biased region" description="Basic and acidic residues" evidence="1">
    <location>
        <begin position="1"/>
        <end position="10"/>
    </location>
</feature>
<name>A0A6J0IDK0_9PASS</name>
<feature type="compositionally biased region" description="Pro residues" evidence="1">
    <location>
        <begin position="261"/>
        <end position="271"/>
    </location>
</feature>
<dbReference type="AlphaFoldDB" id="A0A6J0IDK0"/>
<dbReference type="RefSeq" id="XP_017684136.1">
    <property type="nucleotide sequence ID" value="XM_017828647.1"/>
</dbReference>
<dbReference type="GeneID" id="108504050"/>
<dbReference type="Proteomes" id="UP000504624">
    <property type="component" value="Unplaced"/>
</dbReference>
<evidence type="ECO:0000256" key="1">
    <source>
        <dbReference type="SAM" id="MobiDB-lite"/>
    </source>
</evidence>
<organism evidence="2 3">
    <name type="scientific">Lepidothrix coronata</name>
    <name type="common">blue-crowned manakin</name>
    <dbReference type="NCBI Taxonomy" id="321398"/>
    <lineage>
        <taxon>Eukaryota</taxon>
        <taxon>Metazoa</taxon>
        <taxon>Chordata</taxon>
        <taxon>Craniata</taxon>
        <taxon>Vertebrata</taxon>
        <taxon>Euteleostomi</taxon>
        <taxon>Archelosauria</taxon>
        <taxon>Archosauria</taxon>
        <taxon>Dinosauria</taxon>
        <taxon>Saurischia</taxon>
        <taxon>Theropoda</taxon>
        <taxon>Coelurosauria</taxon>
        <taxon>Aves</taxon>
        <taxon>Neognathae</taxon>
        <taxon>Neoaves</taxon>
        <taxon>Telluraves</taxon>
        <taxon>Australaves</taxon>
        <taxon>Passeriformes</taxon>
        <taxon>Pipridae</taxon>
        <taxon>Lepidothrix</taxon>
    </lineage>
</organism>
<reference evidence="3" key="1">
    <citation type="submission" date="2025-08" db="UniProtKB">
        <authorList>
            <consortium name="RefSeq"/>
        </authorList>
    </citation>
    <scope>IDENTIFICATION</scope>
</reference>
<feature type="compositionally biased region" description="Basic and acidic residues" evidence="1">
    <location>
        <begin position="93"/>
        <end position="144"/>
    </location>
</feature>
<keyword evidence="2" id="KW-1185">Reference proteome</keyword>
<feature type="compositionally biased region" description="Basic and acidic residues" evidence="1">
    <location>
        <begin position="152"/>
        <end position="161"/>
    </location>
</feature>
<evidence type="ECO:0000313" key="3">
    <source>
        <dbReference type="RefSeq" id="XP_017684136.1"/>
    </source>
</evidence>
<feature type="region of interest" description="Disordered" evidence="1">
    <location>
        <begin position="1"/>
        <end position="199"/>
    </location>
</feature>
<proteinExistence type="predicted"/>
<gene>
    <name evidence="3" type="primary">LOC108504050</name>
</gene>
<accession>A0A6J0IDK0</accession>
<feature type="region of interest" description="Disordered" evidence="1">
    <location>
        <begin position="255"/>
        <end position="352"/>
    </location>
</feature>